<dbReference type="EMBL" id="VSSQ01000232">
    <property type="protein sequence ID" value="MPL87069.1"/>
    <property type="molecule type" value="Genomic_DNA"/>
</dbReference>
<evidence type="ECO:0008006" key="2">
    <source>
        <dbReference type="Google" id="ProtNLM"/>
    </source>
</evidence>
<evidence type="ECO:0000313" key="1">
    <source>
        <dbReference type="EMBL" id="MPL87069.1"/>
    </source>
</evidence>
<dbReference type="Gene3D" id="3.40.1390.20">
    <property type="entry name" value="HprK N-terminal domain-like"/>
    <property type="match status" value="1"/>
</dbReference>
<dbReference type="SUPFAM" id="SSF75138">
    <property type="entry name" value="HprK N-terminal domain-like"/>
    <property type="match status" value="1"/>
</dbReference>
<gene>
    <name evidence="1" type="ORF">SDC9_33061</name>
</gene>
<organism evidence="1">
    <name type="scientific">bioreactor metagenome</name>
    <dbReference type="NCBI Taxonomy" id="1076179"/>
    <lineage>
        <taxon>unclassified sequences</taxon>
        <taxon>metagenomes</taxon>
        <taxon>ecological metagenomes</taxon>
    </lineage>
</organism>
<sequence>MKIKDLCKLVEGTVLCGEGHLDGNVEQAFASDLMSDVLTVKTNEFILITGLANLQAIRTAEMSDTPYLLICRGKEISNEMLDLAVENDMLIISSAFSMFKCAGILYSAGLKPIY</sequence>
<proteinExistence type="predicted"/>
<name>A0A644V6T9_9ZZZZ</name>
<dbReference type="InterPro" id="IPR028979">
    <property type="entry name" value="Ser_kin/Pase_Hpr-like_N_sf"/>
</dbReference>
<protein>
    <recommendedName>
        <fullName evidence="2">DRTGG domain-containing protein</fullName>
    </recommendedName>
</protein>
<comment type="caution">
    <text evidence="1">The sequence shown here is derived from an EMBL/GenBank/DDBJ whole genome shotgun (WGS) entry which is preliminary data.</text>
</comment>
<reference evidence="1" key="1">
    <citation type="submission" date="2019-08" db="EMBL/GenBank/DDBJ databases">
        <authorList>
            <person name="Kucharzyk K."/>
            <person name="Murdoch R.W."/>
            <person name="Higgins S."/>
            <person name="Loffler F."/>
        </authorList>
    </citation>
    <scope>NUCLEOTIDE SEQUENCE</scope>
</reference>
<accession>A0A644V6T9</accession>
<dbReference type="AlphaFoldDB" id="A0A644V6T9"/>